<protein>
    <submittedName>
        <fullName evidence="1">Uncharacterized protein</fullName>
    </submittedName>
</protein>
<comment type="caution">
    <text evidence="1">The sequence shown here is derived from an EMBL/GenBank/DDBJ whole genome shotgun (WGS) entry which is preliminary data.</text>
</comment>
<accession>A0ABT8HKT4</accession>
<proteinExistence type="predicted"/>
<dbReference type="EMBL" id="JAUHTC010000091">
    <property type="protein sequence ID" value="MDN4521373.1"/>
    <property type="molecule type" value="Genomic_DNA"/>
</dbReference>
<organism evidence="1 2">
    <name type="scientific">Mycolicibacterium austroafricanum</name>
    <name type="common">Mycobacterium austroafricanum</name>
    <dbReference type="NCBI Taxonomy" id="39687"/>
    <lineage>
        <taxon>Bacteria</taxon>
        <taxon>Bacillati</taxon>
        <taxon>Actinomycetota</taxon>
        <taxon>Actinomycetes</taxon>
        <taxon>Mycobacteriales</taxon>
        <taxon>Mycobacteriaceae</taxon>
        <taxon>Mycolicibacterium</taxon>
    </lineage>
</organism>
<sequence>MPISVSVNCPLCPGALSIPVEIEIETVSRLAQRAPIDVNISAEISDEGREVIAEHLRVAHPEAS</sequence>
<keyword evidence="2" id="KW-1185">Reference proteome</keyword>
<reference evidence="1" key="1">
    <citation type="submission" date="2023-07" db="EMBL/GenBank/DDBJ databases">
        <title>Degradation of tert-butanol by M. austroafricanum TBA100.</title>
        <authorList>
            <person name="Helbich S."/>
            <person name="Vainshtein Y."/>
        </authorList>
    </citation>
    <scope>NUCLEOTIDE SEQUENCE</scope>
    <source>
        <strain evidence="1">TBA100</strain>
    </source>
</reference>
<name>A0ABT8HKT4_MYCAO</name>
<dbReference type="Proteomes" id="UP001172687">
    <property type="component" value="Unassembled WGS sequence"/>
</dbReference>
<gene>
    <name evidence="1" type="ORF">QYF68_26645</name>
</gene>
<evidence type="ECO:0000313" key="2">
    <source>
        <dbReference type="Proteomes" id="UP001172687"/>
    </source>
</evidence>
<dbReference type="RefSeq" id="WP_301161769.1">
    <property type="nucleotide sequence ID" value="NZ_JAUHTC010000091.1"/>
</dbReference>
<evidence type="ECO:0000313" key="1">
    <source>
        <dbReference type="EMBL" id="MDN4521373.1"/>
    </source>
</evidence>